<name>A0A6J4QTB2_9ACTN</name>
<evidence type="ECO:0000259" key="1">
    <source>
        <dbReference type="Pfam" id="PF07883"/>
    </source>
</evidence>
<reference evidence="2" key="1">
    <citation type="submission" date="2020-02" db="EMBL/GenBank/DDBJ databases">
        <authorList>
            <person name="Meier V. D."/>
        </authorList>
    </citation>
    <scope>NUCLEOTIDE SEQUENCE</scope>
    <source>
        <strain evidence="2">AVDCRST_MAG14</strain>
    </source>
</reference>
<dbReference type="Pfam" id="PF07883">
    <property type="entry name" value="Cupin_2"/>
    <property type="match status" value="1"/>
</dbReference>
<sequence length="117" mass="12603">MRKVNIVDLYESLAAAGEQAGAIWTLEHSGDINANLVRFPAGGGVEEHVNEEVDVLFVGVSGSGVVEVDRHEHPLRAGTVAFVPKGARRSTRSGSRDFAYLTVHRRRGPLRIGGLSE</sequence>
<dbReference type="InterPro" id="IPR013096">
    <property type="entry name" value="Cupin_2"/>
</dbReference>
<dbReference type="InterPro" id="IPR011051">
    <property type="entry name" value="RmlC_Cupin_sf"/>
</dbReference>
<protein>
    <recommendedName>
        <fullName evidence="1">Cupin type-2 domain-containing protein</fullName>
    </recommendedName>
</protein>
<organism evidence="2">
    <name type="scientific">uncultured Rubrobacteraceae bacterium</name>
    <dbReference type="NCBI Taxonomy" id="349277"/>
    <lineage>
        <taxon>Bacteria</taxon>
        <taxon>Bacillati</taxon>
        <taxon>Actinomycetota</taxon>
        <taxon>Rubrobacteria</taxon>
        <taxon>Rubrobacterales</taxon>
        <taxon>Rubrobacteraceae</taxon>
        <taxon>environmental samples</taxon>
    </lineage>
</organism>
<feature type="domain" description="Cupin type-2" evidence="1">
    <location>
        <begin position="36"/>
        <end position="93"/>
    </location>
</feature>
<dbReference type="Gene3D" id="2.60.120.10">
    <property type="entry name" value="Jelly Rolls"/>
    <property type="match status" value="1"/>
</dbReference>
<dbReference type="SUPFAM" id="SSF51182">
    <property type="entry name" value="RmlC-like cupins"/>
    <property type="match status" value="1"/>
</dbReference>
<dbReference type="InterPro" id="IPR014710">
    <property type="entry name" value="RmlC-like_jellyroll"/>
</dbReference>
<accession>A0A6J4QTB2</accession>
<evidence type="ECO:0000313" key="2">
    <source>
        <dbReference type="EMBL" id="CAA9452952.1"/>
    </source>
</evidence>
<dbReference type="AlphaFoldDB" id="A0A6J4QTB2"/>
<gene>
    <name evidence="2" type="ORF">AVDCRST_MAG14-1176</name>
</gene>
<proteinExistence type="predicted"/>
<dbReference type="EMBL" id="CADCVG010000049">
    <property type="protein sequence ID" value="CAA9452952.1"/>
    <property type="molecule type" value="Genomic_DNA"/>
</dbReference>